<feature type="compositionally biased region" description="Basic residues" evidence="1">
    <location>
        <begin position="456"/>
        <end position="479"/>
    </location>
</feature>
<evidence type="ECO:0000256" key="1">
    <source>
        <dbReference type="SAM" id="MobiDB-lite"/>
    </source>
</evidence>
<sequence length="479" mass="55119">MSSASQRALTALCDSMASVSISATGENQLAQSPSSTALATNLSSLSPSTDGMDPFRRLPWFAIEEILLRLKDLPTLHRLYQASPAVADYLNHTPGFFPKLVETLMILKQYGRDMGPHTDTKVFFRTLVYLWWKEQSMATGELISSADNPLPATFQDHLIYHVNTSTLYGWCERYWIGEISLPPSTPPQALRRLLSLTSRIRRDSHAFFHGCLHLCVNSNLKRLAYHKSRWPENGTRPRGTPIDNSWAGTHELSWLEEQRLFHAFLKVYIFSELRRLVFKEGVLKFDPNRIISGEWLPHTSTHLKEGNLIEFWIDFTGQTGDPENMEQLKSVVSWLKEGRPMHGKPLEGRWQFEKCCPDLCIFEQSRYERVTGADPLYGGLNTGCFWAQNCEFVPQSGVKEAALEGKFRKFGFAFWHDDRMIGLGILLPRFLNETVCTDIAYRWTSLLQPKDEVPRNRKPQHQRWTLTHRSRQTNSNSRR</sequence>
<accession>A0A9W9S8T3</accession>
<feature type="region of interest" description="Disordered" evidence="1">
    <location>
        <begin position="452"/>
        <end position="479"/>
    </location>
</feature>
<dbReference type="Proteomes" id="UP001147752">
    <property type="component" value="Unassembled WGS sequence"/>
</dbReference>
<name>A0A9W9S8T3_9EURO</name>
<dbReference type="RefSeq" id="XP_056579926.1">
    <property type="nucleotide sequence ID" value="XM_056723676.1"/>
</dbReference>
<dbReference type="OrthoDB" id="4358152at2759"/>
<gene>
    <name evidence="2" type="ORF">N7517_005946</name>
</gene>
<protein>
    <submittedName>
        <fullName evidence="2">Uncharacterized protein</fullName>
    </submittedName>
</protein>
<dbReference type="EMBL" id="JAPZBT010000002">
    <property type="protein sequence ID" value="KAJ5373940.1"/>
    <property type="molecule type" value="Genomic_DNA"/>
</dbReference>
<dbReference type="AlphaFoldDB" id="A0A9W9S8T3"/>
<proteinExistence type="predicted"/>
<reference evidence="2" key="2">
    <citation type="journal article" date="2023" name="IMA Fungus">
        <title>Comparative genomic study of the Penicillium genus elucidates a diverse pangenome and 15 lateral gene transfer events.</title>
        <authorList>
            <person name="Petersen C."/>
            <person name="Sorensen T."/>
            <person name="Nielsen M.R."/>
            <person name="Sondergaard T.E."/>
            <person name="Sorensen J.L."/>
            <person name="Fitzpatrick D.A."/>
            <person name="Frisvad J.C."/>
            <person name="Nielsen K.L."/>
        </authorList>
    </citation>
    <scope>NUCLEOTIDE SEQUENCE</scope>
    <source>
        <strain evidence="2">IBT 3081</strain>
    </source>
</reference>
<reference evidence="2" key="1">
    <citation type="submission" date="2022-12" db="EMBL/GenBank/DDBJ databases">
        <authorList>
            <person name="Petersen C."/>
        </authorList>
    </citation>
    <scope>NUCLEOTIDE SEQUENCE</scope>
    <source>
        <strain evidence="2">IBT 3081</strain>
    </source>
</reference>
<keyword evidence="3" id="KW-1185">Reference proteome</keyword>
<dbReference type="GeneID" id="81462859"/>
<evidence type="ECO:0000313" key="3">
    <source>
        <dbReference type="Proteomes" id="UP001147752"/>
    </source>
</evidence>
<comment type="caution">
    <text evidence="2">The sequence shown here is derived from an EMBL/GenBank/DDBJ whole genome shotgun (WGS) entry which is preliminary data.</text>
</comment>
<organism evidence="2 3">
    <name type="scientific">Penicillium concentricum</name>
    <dbReference type="NCBI Taxonomy" id="293559"/>
    <lineage>
        <taxon>Eukaryota</taxon>
        <taxon>Fungi</taxon>
        <taxon>Dikarya</taxon>
        <taxon>Ascomycota</taxon>
        <taxon>Pezizomycotina</taxon>
        <taxon>Eurotiomycetes</taxon>
        <taxon>Eurotiomycetidae</taxon>
        <taxon>Eurotiales</taxon>
        <taxon>Aspergillaceae</taxon>
        <taxon>Penicillium</taxon>
    </lineage>
</organism>
<evidence type="ECO:0000313" key="2">
    <source>
        <dbReference type="EMBL" id="KAJ5373940.1"/>
    </source>
</evidence>